<name>A0A368SI26_SETIT</name>
<organism evidence="1">
    <name type="scientific">Setaria italica</name>
    <name type="common">Foxtail millet</name>
    <name type="synonym">Panicum italicum</name>
    <dbReference type="NCBI Taxonomy" id="4555"/>
    <lineage>
        <taxon>Eukaryota</taxon>
        <taxon>Viridiplantae</taxon>
        <taxon>Streptophyta</taxon>
        <taxon>Embryophyta</taxon>
        <taxon>Tracheophyta</taxon>
        <taxon>Spermatophyta</taxon>
        <taxon>Magnoliopsida</taxon>
        <taxon>Liliopsida</taxon>
        <taxon>Poales</taxon>
        <taxon>Poaceae</taxon>
        <taxon>PACMAD clade</taxon>
        <taxon>Panicoideae</taxon>
        <taxon>Panicodae</taxon>
        <taxon>Paniceae</taxon>
        <taxon>Cenchrinae</taxon>
        <taxon>Setaria</taxon>
    </lineage>
</organism>
<dbReference type="PANTHER" id="PTHR34591">
    <property type="entry name" value="OS03G0653100 PROTEIN-RELATED"/>
    <property type="match status" value="1"/>
</dbReference>
<evidence type="ECO:0000313" key="1">
    <source>
        <dbReference type="EMBL" id="RCV41460.1"/>
    </source>
</evidence>
<sequence>MFVVTNQPEAAPEFFARPSMTRKIAGKLESYVRMEKHYNTPDIEDCCNGHLLLLEEHVVVNPATRQWARLPPCPSTTSPEGADEGSGGFYDVYLVFDPTSSPHYKVLSMKNPLDYKGKVSKGSGWPPSVYMMRVYSPETRRWEERPFVREGGPLETTANVRASMGHATYWHEALVIKFPAGINGTELYLGKSKRQRVGYDNYDQEDNEGPIVEKILDWDSDDDNAVEIQDPDANCFYGYNQIFGFHLYKEIVFLRLSSSRVVAYHFNSKKIQELGKLPMKNHHHEIDTTFIYTPCWTGELSEYC</sequence>
<dbReference type="AlphaFoldDB" id="A0A368SI26"/>
<dbReference type="OrthoDB" id="665951at2759"/>
<protein>
    <recommendedName>
        <fullName evidence="2">F-box associated domain-containing protein</fullName>
    </recommendedName>
</protein>
<accession>A0A368SI26</accession>
<proteinExistence type="predicted"/>
<gene>
    <name evidence="1" type="ORF">SETIT_9G137800v2</name>
</gene>
<evidence type="ECO:0008006" key="2">
    <source>
        <dbReference type="Google" id="ProtNLM"/>
    </source>
</evidence>
<reference evidence="1" key="2">
    <citation type="submission" date="2015-07" db="EMBL/GenBank/DDBJ databases">
        <authorList>
            <person name="Noorani M."/>
        </authorList>
    </citation>
    <scope>NUCLEOTIDE SEQUENCE</scope>
    <source>
        <strain evidence="1">Yugu1</strain>
    </source>
</reference>
<reference evidence="1" key="1">
    <citation type="journal article" date="2012" name="Nat. Biotechnol.">
        <title>Reference genome sequence of the model plant Setaria.</title>
        <authorList>
            <person name="Bennetzen J.L."/>
            <person name="Schmutz J."/>
            <person name="Wang H."/>
            <person name="Percifield R."/>
            <person name="Hawkins J."/>
            <person name="Pontaroli A.C."/>
            <person name="Estep M."/>
            <person name="Feng L."/>
            <person name="Vaughn J.N."/>
            <person name="Grimwood J."/>
            <person name="Jenkins J."/>
            <person name="Barry K."/>
            <person name="Lindquist E."/>
            <person name="Hellsten U."/>
            <person name="Deshpande S."/>
            <person name="Wang X."/>
            <person name="Wu X."/>
            <person name="Mitros T."/>
            <person name="Triplett J."/>
            <person name="Yang X."/>
            <person name="Ye C.Y."/>
            <person name="Mauro-Herrera M."/>
            <person name="Wang L."/>
            <person name="Li P."/>
            <person name="Sharma M."/>
            <person name="Sharma R."/>
            <person name="Ronald P.C."/>
            <person name="Panaud O."/>
            <person name="Kellogg E.A."/>
            <person name="Brutnell T.P."/>
            <person name="Doust A.N."/>
            <person name="Tuskan G.A."/>
            <person name="Rokhsar D."/>
            <person name="Devos K.M."/>
        </authorList>
    </citation>
    <scope>NUCLEOTIDE SEQUENCE [LARGE SCALE GENOMIC DNA]</scope>
    <source>
        <strain evidence="1">Yugu1</strain>
    </source>
</reference>
<dbReference type="PANTHER" id="PTHR34591:SF58">
    <property type="entry name" value="F-BOX DOMAIN-CONTAINING PROTEIN"/>
    <property type="match status" value="1"/>
</dbReference>
<dbReference type="EMBL" id="CM003536">
    <property type="protein sequence ID" value="RCV41460.1"/>
    <property type="molecule type" value="Genomic_DNA"/>
</dbReference>